<reference evidence="4" key="2">
    <citation type="journal article" date="2021" name="PeerJ">
        <title>Extensive microbial diversity within the chicken gut microbiome revealed by metagenomics and culture.</title>
        <authorList>
            <person name="Gilroy R."/>
            <person name="Ravi A."/>
            <person name="Getino M."/>
            <person name="Pursley I."/>
            <person name="Horton D.L."/>
            <person name="Alikhan N.F."/>
            <person name="Baker D."/>
            <person name="Gharbi K."/>
            <person name="Hall N."/>
            <person name="Watson M."/>
            <person name="Adriaenssens E.M."/>
            <person name="Foster-Nyarko E."/>
            <person name="Jarju S."/>
            <person name="Secka A."/>
            <person name="Antonio M."/>
            <person name="Oren A."/>
            <person name="Chaudhuri R.R."/>
            <person name="La Ragione R."/>
            <person name="Hildebrand F."/>
            <person name="Pallen M.J."/>
        </authorList>
    </citation>
    <scope>NUCLEOTIDE SEQUENCE</scope>
    <source>
        <strain evidence="4">4920</strain>
    </source>
</reference>
<accession>A0A9D1NH76</accession>
<sequence length="615" mass="68903">MKKRHVKSAVAVLTVFALLLSSFSVFGASASDIGGHWAEDIIAKWIGAEKINGYPDGTFKPDNPVTRAEFVQILYNVLPDRTAAEETGHTFTDVSEGDWYYESVMALLQLGIVAEGETFEPESYITRQDAMTMIGRAFYVRGLDTAAVEGFADYGEISDYALDYVAGLVEQGLVGGYEDNTIRPLAQITRAESVKILDGLDLVHDKNSLEGIMERINDGVEEQIPMVANITITDENAEYYLGLKNLDGIEEALASEAMIGSIAHSVCLVRAAEGTDVEALKEEIRTSVNPRKWICVGVERDEVIVENRGNLILMVIDQTNPQAYLDSFMALDLSEEKPVLVPDENDLLYTDGYYLDYIGELRPQSVENFANKVESLVAQYMQNSTGIYYAIAPSKNYFVNDRVQTPFDYDQMLSILSENITSAQYINLFDTLTLEDYYKTDPHWRQERLQKTVNRLGESLGFMTDLSAYQANTVEGFIGQHGYNKENFPSEELVYLTNDAINNAVVDNMQEPDFKQVYNLDKLSSSSPYDVFLSGPTPLETITNNSAETDKELVIFRDSSTSSLAPLLIENYKTITLVDIRYMMSAMLGDYVNFDGKDVLFLYGEQVINFSEMLR</sequence>
<dbReference type="PANTHER" id="PTHR43308:SF5">
    <property type="entry name" value="S-LAYER PROTEIN _ PEPTIDOGLYCAN ENDO-BETA-N-ACETYLGLUCOSAMINIDASE"/>
    <property type="match status" value="1"/>
</dbReference>
<dbReference type="InterPro" id="IPR001119">
    <property type="entry name" value="SLH_dom"/>
</dbReference>
<reference evidence="4" key="1">
    <citation type="submission" date="2020-10" db="EMBL/GenBank/DDBJ databases">
        <authorList>
            <person name="Gilroy R."/>
        </authorList>
    </citation>
    <scope>NUCLEOTIDE SEQUENCE</scope>
    <source>
        <strain evidence="4">4920</strain>
    </source>
</reference>
<organism evidence="4 5">
    <name type="scientific">Candidatus Aphodoplasma excrementigallinarum</name>
    <dbReference type="NCBI Taxonomy" id="2840673"/>
    <lineage>
        <taxon>Bacteria</taxon>
        <taxon>Bacillati</taxon>
        <taxon>Bacillota</taxon>
        <taxon>Clostridia</taxon>
        <taxon>Eubacteriales</taxon>
        <taxon>Candidatus Aphodoplasma</taxon>
    </lineage>
</organism>
<evidence type="ECO:0000256" key="2">
    <source>
        <dbReference type="SAM" id="SignalP"/>
    </source>
</evidence>
<evidence type="ECO:0000259" key="3">
    <source>
        <dbReference type="PROSITE" id="PS51272"/>
    </source>
</evidence>
<feature type="domain" description="SLH" evidence="3">
    <location>
        <begin position="25"/>
        <end position="88"/>
    </location>
</feature>
<dbReference type="InterPro" id="IPR051465">
    <property type="entry name" value="Cell_Envelope_Struct_Comp"/>
</dbReference>
<evidence type="ECO:0000313" key="4">
    <source>
        <dbReference type="EMBL" id="HIV03103.1"/>
    </source>
</evidence>
<feature type="chain" id="PRO_5038366010" evidence="2">
    <location>
        <begin position="28"/>
        <end position="615"/>
    </location>
</feature>
<evidence type="ECO:0000313" key="5">
    <source>
        <dbReference type="Proteomes" id="UP000886743"/>
    </source>
</evidence>
<dbReference type="AlphaFoldDB" id="A0A9D1NH76"/>
<keyword evidence="2" id="KW-0732">Signal</keyword>
<keyword evidence="1" id="KW-0677">Repeat</keyword>
<dbReference type="PANTHER" id="PTHR43308">
    <property type="entry name" value="OUTER MEMBRANE PROTEIN ALPHA-RELATED"/>
    <property type="match status" value="1"/>
</dbReference>
<evidence type="ECO:0000256" key="1">
    <source>
        <dbReference type="ARBA" id="ARBA00022737"/>
    </source>
</evidence>
<proteinExistence type="predicted"/>
<feature type="domain" description="SLH" evidence="3">
    <location>
        <begin position="90"/>
        <end position="148"/>
    </location>
</feature>
<feature type="signal peptide" evidence="2">
    <location>
        <begin position="1"/>
        <end position="27"/>
    </location>
</feature>
<dbReference type="Pfam" id="PF00395">
    <property type="entry name" value="SLH"/>
    <property type="match status" value="3"/>
</dbReference>
<protein>
    <submittedName>
        <fullName evidence="4">S-layer homology domain-containing protein</fullName>
    </submittedName>
</protein>
<name>A0A9D1NH76_9FIRM</name>
<dbReference type="Proteomes" id="UP000886743">
    <property type="component" value="Unassembled WGS sequence"/>
</dbReference>
<comment type="caution">
    <text evidence="4">The sequence shown here is derived from an EMBL/GenBank/DDBJ whole genome shotgun (WGS) entry which is preliminary data.</text>
</comment>
<dbReference type="PROSITE" id="PS51272">
    <property type="entry name" value="SLH"/>
    <property type="match status" value="3"/>
</dbReference>
<gene>
    <name evidence="4" type="ORF">IAC74_05970</name>
</gene>
<dbReference type="EMBL" id="DVOF01000175">
    <property type="protein sequence ID" value="HIV03103.1"/>
    <property type="molecule type" value="Genomic_DNA"/>
</dbReference>
<feature type="domain" description="SLH" evidence="3">
    <location>
        <begin position="151"/>
        <end position="211"/>
    </location>
</feature>